<evidence type="ECO:0000259" key="12">
    <source>
        <dbReference type="PROSITE" id="PS51371"/>
    </source>
</evidence>
<evidence type="ECO:0000256" key="2">
    <source>
        <dbReference type="ARBA" id="ARBA00006337"/>
    </source>
</evidence>
<dbReference type="InterPro" id="IPR005170">
    <property type="entry name" value="Transptr-assoc_dom"/>
</dbReference>
<accession>A0A7Z9D6X6</accession>
<evidence type="ECO:0000256" key="10">
    <source>
        <dbReference type="PROSITE-ProRule" id="PRU01193"/>
    </source>
</evidence>
<comment type="subcellular location">
    <subcellularLocation>
        <location evidence="1">Cell membrane</location>
        <topology evidence="1">Multi-pass membrane protein</topology>
    </subcellularLocation>
</comment>
<evidence type="ECO:0000256" key="9">
    <source>
        <dbReference type="PROSITE-ProRule" id="PRU00703"/>
    </source>
</evidence>
<dbReference type="InterPro" id="IPR046342">
    <property type="entry name" value="CBS_dom_sf"/>
</dbReference>
<dbReference type="Gene3D" id="3.10.580.10">
    <property type="entry name" value="CBS-domain"/>
    <property type="match status" value="1"/>
</dbReference>
<evidence type="ECO:0000256" key="1">
    <source>
        <dbReference type="ARBA" id="ARBA00004651"/>
    </source>
</evidence>
<dbReference type="Proteomes" id="UP000282386">
    <property type="component" value="Chromosome"/>
</dbReference>
<reference evidence="14 15" key="1">
    <citation type="submission" date="2018-12" db="EMBL/GenBank/DDBJ databases">
        <authorList>
            <consortium name="Pathogen Informatics"/>
        </authorList>
    </citation>
    <scope>NUCLEOTIDE SEQUENCE [LARGE SCALE GENOMIC DNA]</scope>
    <source>
        <strain evidence="14 15">NCTC10207</strain>
    </source>
</reference>
<keyword evidence="4 10" id="KW-0812">Transmembrane</keyword>
<dbReference type="SUPFAM" id="SSF56176">
    <property type="entry name" value="FAD-binding/transporter-associated domain-like"/>
    <property type="match status" value="1"/>
</dbReference>
<feature type="domain" description="CBS" evidence="12">
    <location>
        <begin position="285"/>
        <end position="345"/>
    </location>
</feature>
<dbReference type="AlphaFoldDB" id="A0A7Z9D6X6"/>
<dbReference type="EMBL" id="LR134479">
    <property type="protein sequence ID" value="VEI23405.1"/>
    <property type="molecule type" value="Genomic_DNA"/>
</dbReference>
<dbReference type="InterPro" id="IPR016169">
    <property type="entry name" value="FAD-bd_PCMH_sub2"/>
</dbReference>
<keyword evidence="7 9" id="KW-0129">CBS domain</keyword>
<dbReference type="PROSITE" id="PS51846">
    <property type="entry name" value="CNNM"/>
    <property type="match status" value="1"/>
</dbReference>
<dbReference type="InterPro" id="IPR000644">
    <property type="entry name" value="CBS_dom"/>
</dbReference>
<keyword evidence="5" id="KW-0677">Repeat</keyword>
<dbReference type="GO" id="GO:0050660">
    <property type="term" value="F:flavin adenine dinucleotide binding"/>
    <property type="evidence" value="ECO:0007669"/>
    <property type="project" value="InterPro"/>
</dbReference>
<dbReference type="SUPFAM" id="SSF54631">
    <property type="entry name" value="CBS-domain pair"/>
    <property type="match status" value="1"/>
</dbReference>
<dbReference type="GO" id="GO:0005886">
    <property type="term" value="C:plasma membrane"/>
    <property type="evidence" value="ECO:0007669"/>
    <property type="project" value="UniProtKB-SubCell"/>
</dbReference>
<evidence type="ECO:0000259" key="13">
    <source>
        <dbReference type="PROSITE" id="PS51846"/>
    </source>
</evidence>
<dbReference type="SMART" id="SM01091">
    <property type="entry name" value="CorC_HlyC"/>
    <property type="match status" value="1"/>
</dbReference>
<proteinExistence type="inferred from homology"/>
<dbReference type="Pfam" id="PF01595">
    <property type="entry name" value="CNNM"/>
    <property type="match status" value="1"/>
</dbReference>
<dbReference type="InterPro" id="IPR002550">
    <property type="entry name" value="CNNM"/>
</dbReference>
<evidence type="ECO:0000256" key="11">
    <source>
        <dbReference type="SAM" id="Phobius"/>
    </source>
</evidence>
<dbReference type="CDD" id="cd04590">
    <property type="entry name" value="CBS_pair_CorC_HlyC_assoc"/>
    <property type="match status" value="1"/>
</dbReference>
<evidence type="ECO:0000313" key="15">
    <source>
        <dbReference type="Proteomes" id="UP000282386"/>
    </source>
</evidence>
<sequence length="456" mass="48967">MNIVLLIIGLVLILGTGFFVAVEFSLVALESSAVQAARAAGDRKADAVLKCLKTLSTQLSSCQVGITITTLLTGYTLDASINSLASGAITSLGLPEAVAHALTLILAMGIATLLSMLLGELVPKGLAIAQPYQVARRIAPVQLAFTSLMKPVVLFMNGSANKILNLFGMEAQEELSAARSPEELSAMVRRSAERGTLDSSAARFVDRTLSFSELTASEVMTPRGKVTMLEDTAPVAGVIELARSTGHSRFPLYREDRDNIVGVVHVKKAVGVPAEVRETLEAGTLAEDVLQVPETLHVDALLTQLREGALQLAVVLDEYGGTAGITTLEDLVEEIVGEVSDEHDVGDSTDRPLQYGNGDWVFSGLRRPGEINNYIPELTVEENPEYETVGGFMMERLGRIPDEGDTVPVPGGTLRVDAIDGRRVDRIRFIPDTAQTMYLRTVPARRDRTAAGEKRT</sequence>
<comment type="similarity">
    <text evidence="2">Belongs to the UPF0053 family.</text>
</comment>
<dbReference type="InterPro" id="IPR044751">
    <property type="entry name" value="Ion_transp-like_CBS"/>
</dbReference>
<dbReference type="PROSITE" id="PS51371">
    <property type="entry name" value="CBS"/>
    <property type="match status" value="2"/>
</dbReference>
<feature type="domain" description="CNNM transmembrane" evidence="13">
    <location>
        <begin position="1"/>
        <end position="201"/>
    </location>
</feature>
<evidence type="ECO:0000256" key="3">
    <source>
        <dbReference type="ARBA" id="ARBA00022475"/>
    </source>
</evidence>
<organism evidence="14 15">
    <name type="scientific">Rothia aeria</name>
    <dbReference type="NCBI Taxonomy" id="172042"/>
    <lineage>
        <taxon>Bacteria</taxon>
        <taxon>Bacillati</taxon>
        <taxon>Actinomycetota</taxon>
        <taxon>Actinomycetes</taxon>
        <taxon>Micrococcales</taxon>
        <taxon>Micrococcaceae</taxon>
        <taxon>Rothia</taxon>
    </lineage>
</organism>
<evidence type="ECO:0000256" key="4">
    <source>
        <dbReference type="ARBA" id="ARBA00022692"/>
    </source>
</evidence>
<evidence type="ECO:0000256" key="6">
    <source>
        <dbReference type="ARBA" id="ARBA00022989"/>
    </source>
</evidence>
<keyword evidence="8 10" id="KW-0472">Membrane</keyword>
<dbReference type="PANTHER" id="PTHR43099:SF6">
    <property type="entry name" value="UPF0053 PROTEIN RV1842C"/>
    <property type="match status" value="1"/>
</dbReference>
<gene>
    <name evidence="14" type="primary">ytfL_2</name>
    <name evidence="14" type="ORF">NCTC10207_01512</name>
</gene>
<evidence type="ECO:0000256" key="8">
    <source>
        <dbReference type="ARBA" id="ARBA00023136"/>
    </source>
</evidence>
<keyword evidence="3" id="KW-1003">Cell membrane</keyword>
<evidence type="ECO:0000256" key="7">
    <source>
        <dbReference type="ARBA" id="ARBA00023122"/>
    </source>
</evidence>
<evidence type="ECO:0000313" key="14">
    <source>
        <dbReference type="EMBL" id="VEI23405.1"/>
    </source>
</evidence>
<dbReference type="Pfam" id="PF00571">
    <property type="entry name" value="CBS"/>
    <property type="match status" value="2"/>
</dbReference>
<dbReference type="InterPro" id="IPR051676">
    <property type="entry name" value="UPF0053_domain"/>
</dbReference>
<feature type="transmembrane region" description="Helical" evidence="11">
    <location>
        <begin position="97"/>
        <end position="118"/>
    </location>
</feature>
<protein>
    <submittedName>
        <fullName evidence="14">Magnesium/cobalt efflux protein CorC</fullName>
    </submittedName>
</protein>
<name>A0A7Z9D6X6_9MICC</name>
<dbReference type="PANTHER" id="PTHR43099">
    <property type="entry name" value="UPF0053 PROTEIN YRKA"/>
    <property type="match status" value="1"/>
</dbReference>
<feature type="domain" description="CBS" evidence="12">
    <location>
        <begin position="220"/>
        <end position="279"/>
    </location>
</feature>
<evidence type="ECO:0000256" key="5">
    <source>
        <dbReference type="ARBA" id="ARBA00022737"/>
    </source>
</evidence>
<keyword evidence="6 10" id="KW-1133">Transmembrane helix</keyword>
<dbReference type="Pfam" id="PF03471">
    <property type="entry name" value="CorC_HlyC"/>
    <property type="match status" value="1"/>
</dbReference>
<dbReference type="RefSeq" id="WP_126500248.1">
    <property type="nucleotide sequence ID" value="NZ_LR134479.1"/>
</dbReference>
<dbReference type="Gene3D" id="3.30.465.10">
    <property type="match status" value="1"/>
</dbReference>
<dbReference type="InterPro" id="IPR036318">
    <property type="entry name" value="FAD-bd_PCMH-like_sf"/>
</dbReference>